<dbReference type="AlphaFoldDB" id="A0AA48KZ39"/>
<evidence type="ECO:0000313" key="2">
    <source>
        <dbReference type="Proteomes" id="UP001233271"/>
    </source>
</evidence>
<dbReference type="KEGG" id="ccac:CcaHIS019_0301190"/>
<dbReference type="GeneID" id="85493920"/>
<dbReference type="RefSeq" id="XP_060455315.1">
    <property type="nucleotide sequence ID" value="XM_060598530.1"/>
</dbReference>
<dbReference type="Proteomes" id="UP001233271">
    <property type="component" value="Chromosome 3"/>
</dbReference>
<name>A0AA48KZ39_9TREE</name>
<sequence>MVLNLSISGKRSMNTVSELMPSLGSEGVRDIVIIIHCSEGRAFYQEDSEGDQEEPPGSDIVAVKDLETILRFIKSRWLTSPTTPRIIIVDLHLISPDEPKRGFLRRALRDYARLRAGDCPEPSDIWDGPEPSDIEFYNQSPGNVVSKAFSLPDDSITLMSKQEYSAQIGQERFRFYTDESFFLK</sequence>
<organism evidence="1 2">
    <name type="scientific">Cutaneotrichosporon cavernicola</name>
    <dbReference type="NCBI Taxonomy" id="279322"/>
    <lineage>
        <taxon>Eukaryota</taxon>
        <taxon>Fungi</taxon>
        <taxon>Dikarya</taxon>
        <taxon>Basidiomycota</taxon>
        <taxon>Agaricomycotina</taxon>
        <taxon>Tremellomycetes</taxon>
        <taxon>Trichosporonales</taxon>
        <taxon>Trichosporonaceae</taxon>
        <taxon>Cutaneotrichosporon</taxon>
    </lineage>
</organism>
<accession>A0AA48KZ39</accession>
<protein>
    <submittedName>
        <fullName evidence="1">Uncharacterized protein</fullName>
    </submittedName>
</protein>
<gene>
    <name evidence="1" type="ORF">CcaverHIS019_0301190</name>
</gene>
<evidence type="ECO:0000313" key="1">
    <source>
        <dbReference type="EMBL" id="BEI90049.1"/>
    </source>
</evidence>
<reference evidence="1" key="1">
    <citation type="journal article" date="2023" name="BMC Genomics">
        <title>Chromosome-level genome assemblies of Cutaneotrichosporon spp. (Trichosporonales, Basidiomycota) reveal imbalanced evolution between nucleotide sequences and chromosome synteny.</title>
        <authorList>
            <person name="Kobayashi Y."/>
            <person name="Kayamori A."/>
            <person name="Aoki K."/>
            <person name="Shiwa Y."/>
            <person name="Matsutani M."/>
            <person name="Fujita N."/>
            <person name="Sugita T."/>
            <person name="Iwasaki W."/>
            <person name="Tanaka N."/>
            <person name="Takashima M."/>
        </authorList>
    </citation>
    <scope>NUCLEOTIDE SEQUENCE</scope>
    <source>
        <strain evidence="1">HIS019</strain>
    </source>
</reference>
<proteinExistence type="predicted"/>
<dbReference type="EMBL" id="AP028214">
    <property type="protein sequence ID" value="BEI90049.1"/>
    <property type="molecule type" value="Genomic_DNA"/>
</dbReference>
<keyword evidence="2" id="KW-1185">Reference proteome</keyword>